<accession>A0A5Q2QC51</accession>
<comment type="similarity">
    <text evidence="9">Belongs to the SecE/SEC61-gamma family.</text>
</comment>
<dbReference type="HAMAP" id="MF_00422">
    <property type="entry name" value="SecE"/>
    <property type="match status" value="1"/>
</dbReference>
<evidence type="ECO:0000256" key="8">
    <source>
        <dbReference type="ARBA" id="ARBA00023136"/>
    </source>
</evidence>
<dbReference type="InterPro" id="IPR005807">
    <property type="entry name" value="SecE_bac"/>
</dbReference>
<dbReference type="AlphaFoldDB" id="A0A5Q2QC51"/>
<dbReference type="Pfam" id="PF00584">
    <property type="entry name" value="SecE"/>
    <property type="match status" value="1"/>
</dbReference>
<keyword evidence="3 9" id="KW-1003">Cell membrane</keyword>
<organism evidence="10 11">
    <name type="scientific">Litorivicinus lipolyticus</name>
    <dbReference type="NCBI Taxonomy" id="418701"/>
    <lineage>
        <taxon>Bacteria</taxon>
        <taxon>Pseudomonadati</taxon>
        <taxon>Pseudomonadota</taxon>
        <taxon>Gammaproteobacteria</taxon>
        <taxon>Oceanospirillales</taxon>
        <taxon>Litorivicinaceae</taxon>
        <taxon>Litorivicinus</taxon>
    </lineage>
</organism>
<keyword evidence="7 9" id="KW-0811">Translocation</keyword>
<dbReference type="GO" id="GO:0005886">
    <property type="term" value="C:plasma membrane"/>
    <property type="evidence" value="ECO:0007669"/>
    <property type="project" value="UniProtKB-UniRule"/>
</dbReference>
<sequence>MSTNAEAQNGGALDAIKWLVVIALLGGLAYGNAFFSGESVLYRAIAALVVFAVAGFVALQTVKGMAFASLIKEARAELRRVVWPTRPELTQTTLIVIGVTLVVALLLWALDSLIGWGVSSVIG</sequence>
<dbReference type="NCBIfam" id="TIGR00964">
    <property type="entry name" value="secE_bact"/>
    <property type="match status" value="1"/>
</dbReference>
<protein>
    <recommendedName>
        <fullName evidence="9">Protein translocase subunit SecE</fullName>
    </recommendedName>
</protein>
<comment type="subunit">
    <text evidence="9">Component of the Sec protein translocase complex. Heterotrimer consisting of SecY, SecE and SecG subunits. The heterotrimers can form oligomers, although 1 heterotrimer is thought to be able to translocate proteins. Interacts with the ribosome. Interacts with SecDF, and other proteins may be involved. Interacts with SecA.</text>
</comment>
<dbReference type="GO" id="GO:0006605">
    <property type="term" value="P:protein targeting"/>
    <property type="evidence" value="ECO:0007669"/>
    <property type="project" value="UniProtKB-UniRule"/>
</dbReference>
<dbReference type="EMBL" id="CP045871">
    <property type="protein sequence ID" value="QGG80873.1"/>
    <property type="molecule type" value="Genomic_DNA"/>
</dbReference>
<evidence type="ECO:0000256" key="3">
    <source>
        <dbReference type="ARBA" id="ARBA00022475"/>
    </source>
</evidence>
<evidence type="ECO:0000256" key="5">
    <source>
        <dbReference type="ARBA" id="ARBA00022927"/>
    </source>
</evidence>
<dbReference type="RefSeq" id="WP_153714377.1">
    <property type="nucleotide sequence ID" value="NZ_CP045871.1"/>
</dbReference>
<comment type="caution">
    <text evidence="9">Lacks conserved residue(s) required for the propagation of feature annotation.</text>
</comment>
<keyword evidence="5 9" id="KW-0653">Protein transport</keyword>
<dbReference type="KEGG" id="llp:GH975_09940"/>
<reference evidence="10 11" key="1">
    <citation type="submission" date="2019-11" db="EMBL/GenBank/DDBJ databases">
        <authorList>
            <person name="Khan S.A."/>
            <person name="Jeon C.O."/>
            <person name="Chun B.H."/>
        </authorList>
    </citation>
    <scope>NUCLEOTIDE SEQUENCE [LARGE SCALE GENOMIC DNA]</scope>
    <source>
        <strain evidence="10 11">IMCC 1097</strain>
    </source>
</reference>
<feature type="transmembrane region" description="Helical" evidence="9">
    <location>
        <begin position="41"/>
        <end position="71"/>
    </location>
</feature>
<gene>
    <name evidence="9 10" type="primary">secE</name>
    <name evidence="10" type="ORF">GH975_09940</name>
</gene>
<keyword evidence="6 9" id="KW-1133">Transmembrane helix</keyword>
<evidence type="ECO:0000256" key="6">
    <source>
        <dbReference type="ARBA" id="ARBA00022989"/>
    </source>
</evidence>
<evidence type="ECO:0000313" key="11">
    <source>
        <dbReference type="Proteomes" id="UP000388235"/>
    </source>
</evidence>
<dbReference type="GO" id="GO:0043952">
    <property type="term" value="P:protein transport by the Sec complex"/>
    <property type="evidence" value="ECO:0007669"/>
    <property type="project" value="UniProtKB-UniRule"/>
</dbReference>
<dbReference type="PRINTS" id="PR01650">
    <property type="entry name" value="SECETRNLCASE"/>
</dbReference>
<comment type="subcellular location">
    <subcellularLocation>
        <location evidence="1">Membrane</location>
    </subcellularLocation>
</comment>
<evidence type="ECO:0000256" key="9">
    <source>
        <dbReference type="HAMAP-Rule" id="MF_00422"/>
    </source>
</evidence>
<evidence type="ECO:0000256" key="1">
    <source>
        <dbReference type="ARBA" id="ARBA00004370"/>
    </source>
</evidence>
<dbReference type="GO" id="GO:0009306">
    <property type="term" value="P:protein secretion"/>
    <property type="evidence" value="ECO:0007669"/>
    <property type="project" value="UniProtKB-UniRule"/>
</dbReference>
<dbReference type="PANTHER" id="PTHR33910:SF1">
    <property type="entry name" value="PROTEIN TRANSLOCASE SUBUNIT SECE"/>
    <property type="match status" value="1"/>
</dbReference>
<dbReference type="Proteomes" id="UP000388235">
    <property type="component" value="Chromosome"/>
</dbReference>
<keyword evidence="8 9" id="KW-0472">Membrane</keyword>
<dbReference type="InterPro" id="IPR001901">
    <property type="entry name" value="Translocase_SecE/Sec61-g"/>
</dbReference>
<name>A0A5Q2QC51_9GAMM</name>
<comment type="function">
    <text evidence="9">Essential subunit of the Sec protein translocation channel SecYEG. Clamps together the 2 halves of SecY. May contact the channel plug during translocation.</text>
</comment>
<dbReference type="OrthoDB" id="9806365at2"/>
<dbReference type="Gene3D" id="1.20.5.1030">
    <property type="entry name" value="Preprotein translocase secy subunit"/>
    <property type="match status" value="1"/>
</dbReference>
<evidence type="ECO:0000256" key="7">
    <source>
        <dbReference type="ARBA" id="ARBA00023010"/>
    </source>
</evidence>
<dbReference type="PROSITE" id="PS01067">
    <property type="entry name" value="SECE_SEC61G"/>
    <property type="match status" value="1"/>
</dbReference>
<evidence type="ECO:0000313" key="10">
    <source>
        <dbReference type="EMBL" id="QGG80873.1"/>
    </source>
</evidence>
<keyword evidence="11" id="KW-1185">Reference proteome</keyword>
<dbReference type="PANTHER" id="PTHR33910">
    <property type="entry name" value="PROTEIN TRANSLOCASE SUBUNIT SECE"/>
    <property type="match status" value="1"/>
</dbReference>
<feature type="transmembrane region" description="Helical" evidence="9">
    <location>
        <begin position="92"/>
        <end position="110"/>
    </location>
</feature>
<evidence type="ECO:0000256" key="4">
    <source>
        <dbReference type="ARBA" id="ARBA00022692"/>
    </source>
</evidence>
<dbReference type="InterPro" id="IPR038379">
    <property type="entry name" value="SecE_sf"/>
</dbReference>
<feature type="transmembrane region" description="Helical" evidence="9">
    <location>
        <begin position="12"/>
        <end position="35"/>
    </location>
</feature>
<keyword evidence="2 9" id="KW-0813">Transport</keyword>
<dbReference type="GO" id="GO:0065002">
    <property type="term" value="P:intracellular protein transmembrane transport"/>
    <property type="evidence" value="ECO:0007669"/>
    <property type="project" value="UniProtKB-UniRule"/>
</dbReference>
<keyword evidence="4 9" id="KW-0812">Transmembrane</keyword>
<dbReference type="GO" id="GO:0008320">
    <property type="term" value="F:protein transmembrane transporter activity"/>
    <property type="evidence" value="ECO:0007669"/>
    <property type="project" value="UniProtKB-UniRule"/>
</dbReference>
<evidence type="ECO:0000256" key="2">
    <source>
        <dbReference type="ARBA" id="ARBA00022448"/>
    </source>
</evidence>
<proteinExistence type="inferred from homology"/>